<evidence type="ECO:0000259" key="1">
    <source>
        <dbReference type="PROSITE" id="PS51192"/>
    </source>
</evidence>
<proteinExistence type="predicted"/>
<dbReference type="InterPro" id="IPR017938">
    <property type="entry name" value="Riboflavin_synthase-like_b-brl"/>
</dbReference>
<dbReference type="PROSITE" id="PS51192">
    <property type="entry name" value="HELICASE_ATP_BIND_1"/>
    <property type="match status" value="1"/>
</dbReference>
<dbReference type="InterPro" id="IPR000330">
    <property type="entry name" value="SNF2_N"/>
</dbReference>
<reference evidence="2 3" key="1">
    <citation type="submission" date="2024-01" db="EMBL/GenBank/DDBJ databases">
        <title>The complete chloroplast genome sequence of Lithospermum erythrorhizon: insights into the phylogenetic relationship among Boraginaceae species and the maternal lineages of purple gromwells.</title>
        <authorList>
            <person name="Okada T."/>
            <person name="Watanabe K."/>
        </authorList>
    </citation>
    <scope>NUCLEOTIDE SEQUENCE [LARGE SCALE GENOMIC DNA]</scope>
</reference>
<evidence type="ECO:0000313" key="3">
    <source>
        <dbReference type="Proteomes" id="UP001454036"/>
    </source>
</evidence>
<sequence>MRFVWVLVWFHDQTEGSITSNGSFKVNGHTVYDAQHPCSADVAVKKELHTPASDRSCTHLECDIFGTGLTFYGSSRLKGFQNILDKGKGILLTTYDTVRNNLYLCGDDECTIKFDYMFADLGHLVKNPETQRAQSLCSISCPHRIIITGTPIQNNLQEFWALFDLCIPGLLHDKNVVSRSHRNTHPCWT</sequence>
<dbReference type="GO" id="GO:0005524">
    <property type="term" value="F:ATP binding"/>
    <property type="evidence" value="ECO:0007669"/>
    <property type="project" value="InterPro"/>
</dbReference>
<dbReference type="Proteomes" id="UP001454036">
    <property type="component" value="Unassembled WGS sequence"/>
</dbReference>
<dbReference type="InterPro" id="IPR014001">
    <property type="entry name" value="Helicase_ATP-bd"/>
</dbReference>
<keyword evidence="3" id="KW-1185">Reference proteome</keyword>
<dbReference type="PANTHER" id="PTHR45629:SF7">
    <property type="entry name" value="DNA EXCISION REPAIR PROTEIN ERCC-6-RELATED"/>
    <property type="match status" value="1"/>
</dbReference>
<keyword evidence="2" id="KW-0238">DNA-binding</keyword>
<protein>
    <submittedName>
        <fullName evidence="2">Damaged DNA-binding protein</fullName>
    </submittedName>
</protein>
<dbReference type="GO" id="GO:0015616">
    <property type="term" value="F:DNA translocase activity"/>
    <property type="evidence" value="ECO:0007669"/>
    <property type="project" value="TreeGrafter"/>
</dbReference>
<feature type="domain" description="Helicase ATP-binding" evidence="1">
    <location>
        <begin position="72"/>
        <end position="169"/>
    </location>
</feature>
<gene>
    <name evidence="2" type="ORF">LIER_17519</name>
</gene>
<dbReference type="SUPFAM" id="SSF63380">
    <property type="entry name" value="Riboflavin synthase domain-like"/>
    <property type="match status" value="1"/>
</dbReference>
<dbReference type="Gene3D" id="3.40.50.10810">
    <property type="entry name" value="Tandem AAA-ATPase domain"/>
    <property type="match status" value="1"/>
</dbReference>
<name>A0AAV3QG23_LITER</name>
<dbReference type="SUPFAM" id="SSF52540">
    <property type="entry name" value="P-loop containing nucleoside triphosphate hydrolases"/>
    <property type="match status" value="1"/>
</dbReference>
<evidence type="ECO:0000313" key="2">
    <source>
        <dbReference type="EMBL" id="GAA0161127.1"/>
    </source>
</evidence>
<dbReference type="InterPro" id="IPR038718">
    <property type="entry name" value="SNF2-like_sf"/>
</dbReference>
<dbReference type="AlphaFoldDB" id="A0AAV3QG23"/>
<dbReference type="EMBL" id="BAABME010004086">
    <property type="protein sequence ID" value="GAA0161127.1"/>
    <property type="molecule type" value="Genomic_DNA"/>
</dbReference>
<dbReference type="GO" id="GO:0003677">
    <property type="term" value="F:DNA binding"/>
    <property type="evidence" value="ECO:0007669"/>
    <property type="project" value="UniProtKB-KW"/>
</dbReference>
<dbReference type="InterPro" id="IPR050496">
    <property type="entry name" value="SNF2_RAD54_helicase_repair"/>
</dbReference>
<organism evidence="2 3">
    <name type="scientific">Lithospermum erythrorhizon</name>
    <name type="common">Purple gromwell</name>
    <name type="synonym">Lithospermum officinale var. erythrorhizon</name>
    <dbReference type="NCBI Taxonomy" id="34254"/>
    <lineage>
        <taxon>Eukaryota</taxon>
        <taxon>Viridiplantae</taxon>
        <taxon>Streptophyta</taxon>
        <taxon>Embryophyta</taxon>
        <taxon>Tracheophyta</taxon>
        <taxon>Spermatophyta</taxon>
        <taxon>Magnoliopsida</taxon>
        <taxon>eudicotyledons</taxon>
        <taxon>Gunneridae</taxon>
        <taxon>Pentapetalae</taxon>
        <taxon>asterids</taxon>
        <taxon>lamiids</taxon>
        <taxon>Boraginales</taxon>
        <taxon>Boraginaceae</taxon>
        <taxon>Boraginoideae</taxon>
        <taxon>Lithospermeae</taxon>
        <taxon>Lithospermum</taxon>
    </lineage>
</organism>
<dbReference type="Gene3D" id="2.40.30.10">
    <property type="entry name" value="Translation factors"/>
    <property type="match status" value="1"/>
</dbReference>
<dbReference type="Pfam" id="PF00176">
    <property type="entry name" value="SNF2-rel_dom"/>
    <property type="match status" value="1"/>
</dbReference>
<accession>A0AAV3QG23</accession>
<dbReference type="PANTHER" id="PTHR45629">
    <property type="entry name" value="SNF2/RAD54 FAMILY MEMBER"/>
    <property type="match status" value="1"/>
</dbReference>
<comment type="caution">
    <text evidence="2">The sequence shown here is derived from an EMBL/GenBank/DDBJ whole genome shotgun (WGS) entry which is preliminary data.</text>
</comment>
<dbReference type="InterPro" id="IPR027417">
    <property type="entry name" value="P-loop_NTPase"/>
</dbReference>